<name>A0A914P320_9BILA</name>
<evidence type="ECO:0000313" key="2">
    <source>
        <dbReference type="Proteomes" id="UP000887578"/>
    </source>
</evidence>
<dbReference type="AlphaFoldDB" id="A0A914P320"/>
<sequence>MKQTPGWYTQGSRPSKDRPYDRSVYMNKLTSKIWITDSLDVDGRNLPAVTSFMPKIYQCDASSLVIFEQMFSFNDLMVIASKCEMLYLQCVVITNNDEAVPETENNQFNFETAVSLEAVLKALPKVKTFR</sequence>
<evidence type="ECO:0000256" key="1">
    <source>
        <dbReference type="SAM" id="MobiDB-lite"/>
    </source>
</evidence>
<reference evidence="3" key="1">
    <citation type="submission" date="2022-11" db="UniProtKB">
        <authorList>
            <consortium name="WormBaseParasite"/>
        </authorList>
    </citation>
    <scope>IDENTIFICATION</scope>
</reference>
<dbReference type="WBParaSite" id="PDA_v2.g11663.t1">
    <property type="protein sequence ID" value="PDA_v2.g11663.t1"/>
    <property type="gene ID" value="PDA_v2.g11663"/>
</dbReference>
<feature type="compositionally biased region" description="Polar residues" evidence="1">
    <location>
        <begin position="1"/>
        <end position="13"/>
    </location>
</feature>
<proteinExistence type="predicted"/>
<dbReference type="Proteomes" id="UP000887578">
    <property type="component" value="Unplaced"/>
</dbReference>
<accession>A0A914P320</accession>
<organism evidence="2 3">
    <name type="scientific">Panagrolaimus davidi</name>
    <dbReference type="NCBI Taxonomy" id="227884"/>
    <lineage>
        <taxon>Eukaryota</taxon>
        <taxon>Metazoa</taxon>
        <taxon>Ecdysozoa</taxon>
        <taxon>Nematoda</taxon>
        <taxon>Chromadorea</taxon>
        <taxon>Rhabditida</taxon>
        <taxon>Tylenchina</taxon>
        <taxon>Panagrolaimomorpha</taxon>
        <taxon>Panagrolaimoidea</taxon>
        <taxon>Panagrolaimidae</taxon>
        <taxon>Panagrolaimus</taxon>
    </lineage>
</organism>
<evidence type="ECO:0000313" key="3">
    <source>
        <dbReference type="WBParaSite" id="PDA_v2.g11663.t1"/>
    </source>
</evidence>
<protein>
    <submittedName>
        <fullName evidence="3">Uncharacterized protein</fullName>
    </submittedName>
</protein>
<feature type="region of interest" description="Disordered" evidence="1">
    <location>
        <begin position="1"/>
        <end position="20"/>
    </location>
</feature>
<keyword evidence="2" id="KW-1185">Reference proteome</keyword>